<evidence type="ECO:0000313" key="3">
    <source>
        <dbReference type="Proteomes" id="UP000187203"/>
    </source>
</evidence>
<organism evidence="2 3">
    <name type="scientific">Corchorus olitorius</name>
    <dbReference type="NCBI Taxonomy" id="93759"/>
    <lineage>
        <taxon>Eukaryota</taxon>
        <taxon>Viridiplantae</taxon>
        <taxon>Streptophyta</taxon>
        <taxon>Embryophyta</taxon>
        <taxon>Tracheophyta</taxon>
        <taxon>Spermatophyta</taxon>
        <taxon>Magnoliopsida</taxon>
        <taxon>eudicotyledons</taxon>
        <taxon>Gunneridae</taxon>
        <taxon>Pentapetalae</taxon>
        <taxon>rosids</taxon>
        <taxon>malvids</taxon>
        <taxon>Malvales</taxon>
        <taxon>Malvaceae</taxon>
        <taxon>Grewioideae</taxon>
        <taxon>Apeibeae</taxon>
        <taxon>Corchorus</taxon>
    </lineage>
</organism>
<proteinExistence type="predicted"/>
<dbReference type="Proteomes" id="UP000187203">
    <property type="component" value="Unassembled WGS sequence"/>
</dbReference>
<reference evidence="3" key="1">
    <citation type="submission" date="2013-09" db="EMBL/GenBank/DDBJ databases">
        <title>Corchorus olitorius genome sequencing.</title>
        <authorList>
            <person name="Alam M."/>
            <person name="Haque M.S."/>
            <person name="Islam M.S."/>
            <person name="Emdad E.M."/>
            <person name="Islam M.M."/>
            <person name="Ahmed B."/>
            <person name="Halim A."/>
            <person name="Hossen Q.M.M."/>
            <person name="Hossain M.Z."/>
            <person name="Ahmed R."/>
            <person name="Khan M.M."/>
            <person name="Islam R."/>
            <person name="Rashid M.M."/>
            <person name="Khan S.A."/>
            <person name="Rahman M.S."/>
            <person name="Alam M."/>
            <person name="Yahiya A.S."/>
            <person name="Khan M.S."/>
            <person name="Azam M.S."/>
            <person name="Haque T."/>
            <person name="Lashkar M.Z.H."/>
            <person name="Akhand A.I."/>
            <person name="Morshed G."/>
            <person name="Roy S."/>
            <person name="Uddin K.S."/>
            <person name="Rabeya T."/>
            <person name="Hossain A.S."/>
            <person name="Chowdhury A."/>
            <person name="Snigdha A.R."/>
            <person name="Mortoza M.S."/>
            <person name="Matin S.A."/>
            <person name="Hoque S.M.E."/>
            <person name="Islam M.K."/>
            <person name="Roy D.K."/>
            <person name="Haider R."/>
            <person name="Moosa M.M."/>
            <person name="Elias S.M."/>
            <person name="Hasan A.M."/>
            <person name="Jahan S."/>
            <person name="Shafiuddin M."/>
            <person name="Mahmood N."/>
            <person name="Shommy N.S."/>
        </authorList>
    </citation>
    <scope>NUCLEOTIDE SEQUENCE [LARGE SCALE GENOMIC DNA]</scope>
    <source>
        <strain evidence="3">cv. O-4</strain>
    </source>
</reference>
<evidence type="ECO:0000313" key="2">
    <source>
        <dbReference type="EMBL" id="OMO97641.1"/>
    </source>
</evidence>
<dbReference type="AlphaFoldDB" id="A0A1R3JSB9"/>
<dbReference type="EMBL" id="AWUE01015427">
    <property type="protein sequence ID" value="OMO97641.1"/>
    <property type="molecule type" value="Genomic_DNA"/>
</dbReference>
<comment type="caution">
    <text evidence="2">The sequence shown here is derived from an EMBL/GenBank/DDBJ whole genome shotgun (WGS) entry which is preliminary data.</text>
</comment>
<keyword evidence="3" id="KW-1185">Reference proteome</keyword>
<evidence type="ECO:0000256" key="1">
    <source>
        <dbReference type="SAM" id="MobiDB-lite"/>
    </source>
</evidence>
<accession>A0A1R3JSB9</accession>
<feature type="compositionally biased region" description="Polar residues" evidence="1">
    <location>
        <begin position="1"/>
        <end position="19"/>
    </location>
</feature>
<gene>
    <name evidence="2" type="ORF">COLO4_14460</name>
</gene>
<name>A0A1R3JSB9_9ROSI</name>
<feature type="region of interest" description="Disordered" evidence="1">
    <location>
        <begin position="1"/>
        <end position="39"/>
    </location>
</feature>
<sequence>MATTTISPRQALPSPNQILSLGPNLPKPIEPKPRFGKYL</sequence>
<protein>
    <submittedName>
        <fullName evidence="2">Uncharacterized protein</fullName>
    </submittedName>
</protein>